<proteinExistence type="predicted"/>
<dbReference type="EMBL" id="JAFNEN010000367">
    <property type="protein sequence ID" value="KAG8184636.1"/>
    <property type="molecule type" value="Genomic_DNA"/>
</dbReference>
<keyword evidence="2" id="KW-1185">Reference proteome</keyword>
<reference evidence="1 2" key="1">
    <citation type="journal article" date="2022" name="Nat. Ecol. Evol.">
        <title>A masculinizing supergene underlies an exaggerated male reproductive morph in a spider.</title>
        <authorList>
            <person name="Hendrickx F."/>
            <person name="De Corte Z."/>
            <person name="Sonet G."/>
            <person name="Van Belleghem S.M."/>
            <person name="Kostlbacher S."/>
            <person name="Vangestel C."/>
        </authorList>
    </citation>
    <scope>NUCLEOTIDE SEQUENCE [LARGE SCALE GENOMIC DNA]</scope>
    <source>
        <strain evidence="1">W744_W776</strain>
    </source>
</reference>
<organism evidence="1 2">
    <name type="scientific">Oedothorax gibbosus</name>
    <dbReference type="NCBI Taxonomy" id="931172"/>
    <lineage>
        <taxon>Eukaryota</taxon>
        <taxon>Metazoa</taxon>
        <taxon>Ecdysozoa</taxon>
        <taxon>Arthropoda</taxon>
        <taxon>Chelicerata</taxon>
        <taxon>Arachnida</taxon>
        <taxon>Araneae</taxon>
        <taxon>Araneomorphae</taxon>
        <taxon>Entelegynae</taxon>
        <taxon>Araneoidea</taxon>
        <taxon>Linyphiidae</taxon>
        <taxon>Erigoninae</taxon>
        <taxon>Oedothorax</taxon>
    </lineage>
</organism>
<gene>
    <name evidence="1" type="ORF">JTE90_022684</name>
</gene>
<dbReference type="AlphaFoldDB" id="A0AAV6UN08"/>
<name>A0AAV6UN08_9ARAC</name>
<evidence type="ECO:0000313" key="1">
    <source>
        <dbReference type="EMBL" id="KAG8184636.1"/>
    </source>
</evidence>
<accession>A0AAV6UN08</accession>
<evidence type="ECO:0000313" key="2">
    <source>
        <dbReference type="Proteomes" id="UP000827092"/>
    </source>
</evidence>
<comment type="caution">
    <text evidence="1">The sequence shown here is derived from an EMBL/GenBank/DDBJ whole genome shotgun (WGS) entry which is preliminary data.</text>
</comment>
<sequence length="189" mass="21895">MPFDPALPLRQQSPHGQLFLLQNPDHPYKPSREEYFGVGIHAYHQKEYFRSQIRESDPTTPKFLETIQLYDDIHNTAMQAVFPPTREEFESLLSKLNPKAVFPQQTAGAELPDTVVPPGDNEDGMEFLEQIKRVQRLAARHCRRLDTRRTLAHHHNKSSKTPQLVPLLLLRSGKWEPHTAIRRSPTFED</sequence>
<dbReference type="Proteomes" id="UP000827092">
    <property type="component" value="Unassembled WGS sequence"/>
</dbReference>
<protein>
    <submittedName>
        <fullName evidence="1">Uncharacterized protein</fullName>
    </submittedName>
</protein>